<keyword evidence="3" id="KW-1185">Reference proteome</keyword>
<dbReference type="EMBL" id="JAUDZG010000001">
    <property type="protein sequence ID" value="KAK3311034.1"/>
    <property type="molecule type" value="Genomic_DNA"/>
</dbReference>
<accession>A0AAJ0H396</accession>
<evidence type="ECO:0000256" key="1">
    <source>
        <dbReference type="SAM" id="SignalP"/>
    </source>
</evidence>
<evidence type="ECO:0008006" key="4">
    <source>
        <dbReference type="Google" id="ProtNLM"/>
    </source>
</evidence>
<evidence type="ECO:0000313" key="3">
    <source>
        <dbReference type="Proteomes" id="UP001273166"/>
    </source>
</evidence>
<feature type="signal peptide" evidence="1">
    <location>
        <begin position="1"/>
        <end position="21"/>
    </location>
</feature>
<proteinExistence type="predicted"/>
<protein>
    <recommendedName>
        <fullName evidence="4">Secreted protein</fullName>
    </recommendedName>
</protein>
<dbReference type="RefSeq" id="XP_062726814.1">
    <property type="nucleotide sequence ID" value="XM_062871111.1"/>
</dbReference>
<dbReference type="AlphaFoldDB" id="A0AAJ0H396"/>
<evidence type="ECO:0000313" key="2">
    <source>
        <dbReference type="EMBL" id="KAK3311034.1"/>
    </source>
</evidence>
<keyword evidence="1" id="KW-0732">Signal</keyword>
<name>A0AAJ0H396_9PEZI</name>
<organism evidence="2 3">
    <name type="scientific">Chaetomium strumarium</name>
    <dbReference type="NCBI Taxonomy" id="1170767"/>
    <lineage>
        <taxon>Eukaryota</taxon>
        <taxon>Fungi</taxon>
        <taxon>Dikarya</taxon>
        <taxon>Ascomycota</taxon>
        <taxon>Pezizomycotina</taxon>
        <taxon>Sordariomycetes</taxon>
        <taxon>Sordariomycetidae</taxon>
        <taxon>Sordariales</taxon>
        <taxon>Chaetomiaceae</taxon>
        <taxon>Chaetomium</taxon>
    </lineage>
</organism>
<sequence length="89" mass="10248">MWSSFSTFFLFLFVFLRGTLSCGHQLSSFLIWLIVIQAVRLGWTVRLRYLLSIGLHELVRHLPLMSTDRSYCQSIVDICVAFSIQTGTC</sequence>
<dbReference type="Proteomes" id="UP001273166">
    <property type="component" value="Unassembled WGS sequence"/>
</dbReference>
<dbReference type="GeneID" id="87889940"/>
<reference evidence="2" key="1">
    <citation type="journal article" date="2023" name="Mol. Phylogenet. Evol.">
        <title>Genome-scale phylogeny and comparative genomics of the fungal order Sordariales.</title>
        <authorList>
            <person name="Hensen N."/>
            <person name="Bonometti L."/>
            <person name="Westerberg I."/>
            <person name="Brannstrom I.O."/>
            <person name="Guillou S."/>
            <person name="Cros-Aarteil S."/>
            <person name="Calhoun S."/>
            <person name="Haridas S."/>
            <person name="Kuo A."/>
            <person name="Mondo S."/>
            <person name="Pangilinan J."/>
            <person name="Riley R."/>
            <person name="LaButti K."/>
            <person name="Andreopoulos B."/>
            <person name="Lipzen A."/>
            <person name="Chen C."/>
            <person name="Yan M."/>
            <person name="Daum C."/>
            <person name="Ng V."/>
            <person name="Clum A."/>
            <person name="Steindorff A."/>
            <person name="Ohm R.A."/>
            <person name="Martin F."/>
            <person name="Silar P."/>
            <person name="Natvig D.O."/>
            <person name="Lalanne C."/>
            <person name="Gautier V."/>
            <person name="Ament-Velasquez S.L."/>
            <person name="Kruys A."/>
            <person name="Hutchinson M.I."/>
            <person name="Powell A.J."/>
            <person name="Barry K."/>
            <person name="Miller A.N."/>
            <person name="Grigoriev I.V."/>
            <person name="Debuchy R."/>
            <person name="Gladieux P."/>
            <person name="Hiltunen Thoren M."/>
            <person name="Johannesson H."/>
        </authorList>
    </citation>
    <scope>NUCLEOTIDE SEQUENCE</scope>
    <source>
        <strain evidence="2">CBS 333.67</strain>
    </source>
</reference>
<feature type="chain" id="PRO_5042509745" description="Secreted protein" evidence="1">
    <location>
        <begin position="22"/>
        <end position="89"/>
    </location>
</feature>
<gene>
    <name evidence="2" type="ORF">B0T15DRAFT_59572</name>
</gene>
<reference evidence="2" key="2">
    <citation type="submission" date="2023-06" db="EMBL/GenBank/DDBJ databases">
        <authorList>
            <consortium name="Lawrence Berkeley National Laboratory"/>
            <person name="Mondo S.J."/>
            <person name="Hensen N."/>
            <person name="Bonometti L."/>
            <person name="Westerberg I."/>
            <person name="Brannstrom I.O."/>
            <person name="Guillou S."/>
            <person name="Cros-Aarteil S."/>
            <person name="Calhoun S."/>
            <person name="Haridas S."/>
            <person name="Kuo A."/>
            <person name="Pangilinan J."/>
            <person name="Riley R."/>
            <person name="Labutti K."/>
            <person name="Andreopoulos B."/>
            <person name="Lipzen A."/>
            <person name="Chen C."/>
            <person name="Yanf M."/>
            <person name="Daum C."/>
            <person name="Ng V."/>
            <person name="Clum A."/>
            <person name="Steindorff A."/>
            <person name="Ohm R."/>
            <person name="Martin F."/>
            <person name="Silar P."/>
            <person name="Natvig D."/>
            <person name="Lalanne C."/>
            <person name="Gautier V."/>
            <person name="Ament-Velasquez S.L."/>
            <person name="Kruys A."/>
            <person name="Hutchinson M.I."/>
            <person name="Powell A.J."/>
            <person name="Barry K."/>
            <person name="Miller A.N."/>
            <person name="Grigoriev I.V."/>
            <person name="Debuchy R."/>
            <person name="Gladieux P."/>
            <person name="Thoren M.H."/>
            <person name="Johannesson H."/>
        </authorList>
    </citation>
    <scope>NUCLEOTIDE SEQUENCE</scope>
    <source>
        <strain evidence="2">CBS 333.67</strain>
    </source>
</reference>
<comment type="caution">
    <text evidence="2">The sequence shown here is derived from an EMBL/GenBank/DDBJ whole genome shotgun (WGS) entry which is preliminary data.</text>
</comment>